<keyword evidence="3" id="KW-1185">Reference proteome</keyword>
<feature type="compositionally biased region" description="Basic and acidic residues" evidence="1">
    <location>
        <begin position="1590"/>
        <end position="1608"/>
    </location>
</feature>
<organism evidence="2 3">
    <name type="scientific">Dendrothele bispora (strain CBS 962.96)</name>
    <dbReference type="NCBI Taxonomy" id="1314807"/>
    <lineage>
        <taxon>Eukaryota</taxon>
        <taxon>Fungi</taxon>
        <taxon>Dikarya</taxon>
        <taxon>Basidiomycota</taxon>
        <taxon>Agaricomycotina</taxon>
        <taxon>Agaricomycetes</taxon>
        <taxon>Agaricomycetidae</taxon>
        <taxon>Agaricales</taxon>
        <taxon>Agaricales incertae sedis</taxon>
        <taxon>Dendrothele</taxon>
    </lineage>
</organism>
<feature type="compositionally biased region" description="Polar residues" evidence="1">
    <location>
        <begin position="269"/>
        <end position="281"/>
    </location>
</feature>
<sequence>MSRLTASPFHKPSPFQFPQVPLSPPETNSEHIPPSNFSASISVAGGIDGLPHVEPDVHRSQSQSQSQSSESPAARFRRVSSLAYHSSGLRESRERAVQKNYRYFVVVIPPPSFVQDHGQLGHTLSLGPQHRLSQGLLMPLLPTMYGQLNAIAREFNFPSTTGLCLYLHFTDNGITATPRISDESWQLIWNHVFEASSPSLKLPIVGKLEFDIDLRQARWYGSWLSSSHREQLDVPSSVVPSTAPSLSHYRLDSRTTELDLTLDDTLDTQSISPPSRESSAPTARHIPKKLSLVDRLDSFSVRSGSSRAPIRAVNMSPPDQVPSSSVLSPIHQEEEPKTATLTTKGDIEKKVNHWRASASLNPSALAARGQTSLEPANLPNTISLDDVMRDDAEDDDELNLEDFAWSVSSLGPPDYDDMESVSSWSRIPSVHMANRAEGSVCLTPSDCTSFGPSDYTLPPLSPPSERAFTPDLAGRMYEDAPMTPLTATSWGAPSEWPPSPLSEGRVSSVDLTYRMQLSRPSTPSTATSWGAPSEWPASPNSDGRASSIDFTYRMQISRPPTPSTATSWGPASWPASPATSYHVPTPDAAHRSFDLASEERPDAPWGHVWPYTTERATSVESVTQQPWGFVWPYNAQQQQQERNVGESHATWKFVWPYTQLSSVNSTIPPWSHVWPYRETNRSTGREEISVYLPCSYPSLLIYRDVYPFNLRQLYPSVQSYEVSQTTQSWVYPQSLDNIYPPVHGRASAAVKVSLETKTWVYPQSLNNIYPPVQNKAWVYPQSLYEIYPAVGVSKAIPTSKPHTVSVHLPCSYPSFQIYRPVYPCFNLYPAIPSKKPTEVYYPFFNLYPARLGVRESSKRPVAPLKPVTTLPYPVFNLYPAVYPYLEVYPAVKPSSVQSSSRQRNALSREYPDFDIYPAVKSRGYPDFDLYPAQQQRRHASSKFVDMKYRASYPYFDLYPSVYPHLTIYPSGEIKLSRKSVARSMGLKSAGYPDFNIYPVVRSKGYPDFCLYPPISRSYGQRSKQSRPTTYGYPDFCIYPPVSSNVDKTVKMIRSSGYPDFVLYPPVVSIGYPDFCLYPPVYRKKEDRSRKLGMTKMSSLSGYPDFVLYPPVMSIGYPDFCLYPPVYREKEDRSRKLGTIKMSGLSGYPDFVLYPPISGYPHFCLYPPVTGMKHKQQQSKKVVEAGSRSTYGFFDLYPAVYPNLVLYAPKSGELSDSRVGASRAVIVSLRSIASYPIFDLYPVVQYPFSLDHIYGTVRLLSSQSKTRPQEQYVSSSQWPVFQIYPVVEYPYSLDHIYQALPSSSRKQHKIETSDPWKHVWPYTVKAESSSSPKVAEIHRTRLTHAQLHKIVWASHPPRRHHKRHLALHEEVFDDEEVKTPSGNISLLTPSSLQVDMVARPRSRSGSIARRPPSTAPPMRGLPPRPDAHRGSPSPPQSARLSPTSSPVPTPPVVERRRSALPPRPDSFLHLKDTEPTAESFPAPKTVPTAPAELRTTQLYRSVSSVTPRSSSNELRSQSLQRSASSVSRPTPTVSTAELRITTLQRSLSSASRSTSSSIRRGPANLSPVDERLPELPRSTYSNSRPTVNVADRVDERDTPPRPLPKKRDSLVLQRARAFENNDDVEPILSKFPLPPRPAGPGLPSRVSSLQSQTQRFGTGR</sequence>
<feature type="region of interest" description="Disordered" evidence="1">
    <location>
        <begin position="262"/>
        <end position="287"/>
    </location>
</feature>
<accession>A0A4V4HJ12</accession>
<feature type="region of interest" description="Disordered" evidence="1">
    <location>
        <begin position="484"/>
        <end position="504"/>
    </location>
</feature>
<feature type="region of interest" description="Disordered" evidence="1">
    <location>
        <begin position="1394"/>
        <end position="1609"/>
    </location>
</feature>
<feature type="compositionally biased region" description="Low complexity" evidence="1">
    <location>
        <begin position="1499"/>
        <end position="1535"/>
    </location>
</feature>
<dbReference type="Proteomes" id="UP000297245">
    <property type="component" value="Unassembled WGS sequence"/>
</dbReference>
<name>A0A4V4HJ12_DENBC</name>
<feature type="compositionally biased region" description="Polar residues" evidence="1">
    <location>
        <begin position="1644"/>
        <end position="1659"/>
    </location>
</feature>
<gene>
    <name evidence="2" type="ORF">K435DRAFT_771998</name>
</gene>
<evidence type="ECO:0000313" key="3">
    <source>
        <dbReference type="Proteomes" id="UP000297245"/>
    </source>
</evidence>
<dbReference type="EMBL" id="ML179035">
    <property type="protein sequence ID" value="THV08516.1"/>
    <property type="molecule type" value="Genomic_DNA"/>
</dbReference>
<evidence type="ECO:0000256" key="1">
    <source>
        <dbReference type="SAM" id="MobiDB-lite"/>
    </source>
</evidence>
<evidence type="ECO:0000313" key="2">
    <source>
        <dbReference type="EMBL" id="THV08516.1"/>
    </source>
</evidence>
<feature type="compositionally biased region" description="Low complexity" evidence="1">
    <location>
        <begin position="60"/>
        <end position="71"/>
    </location>
</feature>
<feature type="region of interest" description="Disordered" evidence="1">
    <location>
        <begin position="1"/>
        <end position="75"/>
    </location>
</feature>
<protein>
    <submittedName>
        <fullName evidence="2">Uncharacterized protein</fullName>
    </submittedName>
</protein>
<feature type="region of interest" description="Disordered" evidence="1">
    <location>
        <begin position="518"/>
        <end position="542"/>
    </location>
</feature>
<reference evidence="2 3" key="1">
    <citation type="journal article" date="2019" name="Nat. Ecol. Evol.">
        <title>Megaphylogeny resolves global patterns of mushroom evolution.</title>
        <authorList>
            <person name="Varga T."/>
            <person name="Krizsan K."/>
            <person name="Foldi C."/>
            <person name="Dima B."/>
            <person name="Sanchez-Garcia M."/>
            <person name="Sanchez-Ramirez S."/>
            <person name="Szollosi G.J."/>
            <person name="Szarkandi J.G."/>
            <person name="Papp V."/>
            <person name="Albert L."/>
            <person name="Andreopoulos W."/>
            <person name="Angelini C."/>
            <person name="Antonin V."/>
            <person name="Barry K.W."/>
            <person name="Bougher N.L."/>
            <person name="Buchanan P."/>
            <person name="Buyck B."/>
            <person name="Bense V."/>
            <person name="Catcheside P."/>
            <person name="Chovatia M."/>
            <person name="Cooper J."/>
            <person name="Damon W."/>
            <person name="Desjardin D."/>
            <person name="Finy P."/>
            <person name="Geml J."/>
            <person name="Haridas S."/>
            <person name="Hughes K."/>
            <person name="Justo A."/>
            <person name="Karasinski D."/>
            <person name="Kautmanova I."/>
            <person name="Kiss B."/>
            <person name="Kocsube S."/>
            <person name="Kotiranta H."/>
            <person name="LaButti K.M."/>
            <person name="Lechner B.E."/>
            <person name="Liimatainen K."/>
            <person name="Lipzen A."/>
            <person name="Lukacs Z."/>
            <person name="Mihaltcheva S."/>
            <person name="Morgado L.N."/>
            <person name="Niskanen T."/>
            <person name="Noordeloos M.E."/>
            <person name="Ohm R.A."/>
            <person name="Ortiz-Santana B."/>
            <person name="Ovrebo C."/>
            <person name="Racz N."/>
            <person name="Riley R."/>
            <person name="Savchenko A."/>
            <person name="Shiryaev A."/>
            <person name="Soop K."/>
            <person name="Spirin V."/>
            <person name="Szebenyi C."/>
            <person name="Tomsovsky M."/>
            <person name="Tulloss R.E."/>
            <person name="Uehling J."/>
            <person name="Grigoriev I.V."/>
            <person name="Vagvolgyi C."/>
            <person name="Papp T."/>
            <person name="Martin F.M."/>
            <person name="Miettinen O."/>
            <person name="Hibbett D.S."/>
            <person name="Nagy L.G."/>
        </authorList>
    </citation>
    <scope>NUCLEOTIDE SEQUENCE [LARGE SCALE GENOMIC DNA]</scope>
    <source>
        <strain evidence="2 3">CBS 962.96</strain>
    </source>
</reference>
<feature type="region of interest" description="Disordered" evidence="1">
    <location>
        <begin position="1625"/>
        <end position="1659"/>
    </location>
</feature>
<feature type="compositionally biased region" description="Pro residues" evidence="1">
    <location>
        <begin position="1412"/>
        <end position="1423"/>
    </location>
</feature>
<feature type="region of interest" description="Disordered" evidence="1">
    <location>
        <begin position="309"/>
        <end position="337"/>
    </location>
</feature>
<dbReference type="OrthoDB" id="3269353at2759"/>
<proteinExistence type="predicted"/>
<feature type="region of interest" description="Disordered" evidence="1">
    <location>
        <begin position="559"/>
        <end position="585"/>
    </location>
</feature>
<feature type="compositionally biased region" description="Polar residues" evidence="1">
    <location>
        <begin position="518"/>
        <end position="530"/>
    </location>
</feature>
<feature type="compositionally biased region" description="Low complexity" evidence="1">
    <location>
        <begin position="1544"/>
        <end position="1559"/>
    </location>
</feature>